<feature type="domain" description="HTH hxlR-type" evidence="4">
    <location>
        <begin position="8"/>
        <end position="106"/>
    </location>
</feature>
<dbReference type="PANTHER" id="PTHR33204">
    <property type="entry name" value="TRANSCRIPTIONAL REGULATOR, MARR FAMILY"/>
    <property type="match status" value="1"/>
</dbReference>
<name>A0A3M4YDE4_9PSED</name>
<dbReference type="PROSITE" id="PS51118">
    <property type="entry name" value="HTH_HXLR"/>
    <property type="match status" value="1"/>
</dbReference>
<dbReference type="EMBL" id="RBSD01000106">
    <property type="protein sequence ID" value="RMR86299.1"/>
    <property type="molecule type" value="Genomic_DNA"/>
</dbReference>
<dbReference type="AlphaFoldDB" id="A0A3M4YDE4"/>
<keyword evidence="1" id="KW-0805">Transcription regulation</keyword>
<keyword evidence="3" id="KW-0804">Transcription</keyword>
<dbReference type="Pfam" id="PF01638">
    <property type="entry name" value="HxlR"/>
    <property type="match status" value="1"/>
</dbReference>
<protein>
    <submittedName>
        <fullName evidence="5">Putative HTH-type transcriptional regulator</fullName>
    </submittedName>
</protein>
<evidence type="ECO:0000313" key="6">
    <source>
        <dbReference type="Proteomes" id="UP000268004"/>
    </source>
</evidence>
<proteinExistence type="predicted"/>
<dbReference type="GO" id="GO:0003677">
    <property type="term" value="F:DNA binding"/>
    <property type="evidence" value="ECO:0007669"/>
    <property type="project" value="UniProtKB-KW"/>
</dbReference>
<evidence type="ECO:0000259" key="4">
    <source>
        <dbReference type="PROSITE" id="PS51118"/>
    </source>
</evidence>
<dbReference type="InterPro" id="IPR036388">
    <property type="entry name" value="WH-like_DNA-bd_sf"/>
</dbReference>
<evidence type="ECO:0000256" key="2">
    <source>
        <dbReference type="ARBA" id="ARBA00023125"/>
    </source>
</evidence>
<dbReference type="RefSeq" id="WP_122335838.1">
    <property type="nucleotide sequence ID" value="NZ_RBSD01000106.1"/>
</dbReference>
<evidence type="ECO:0000256" key="3">
    <source>
        <dbReference type="ARBA" id="ARBA00023163"/>
    </source>
</evidence>
<dbReference type="SUPFAM" id="SSF46785">
    <property type="entry name" value="Winged helix' DNA-binding domain"/>
    <property type="match status" value="1"/>
</dbReference>
<evidence type="ECO:0000313" key="5">
    <source>
        <dbReference type="EMBL" id="RMR86299.1"/>
    </source>
</evidence>
<comment type="caution">
    <text evidence="5">The sequence shown here is derived from an EMBL/GenBank/DDBJ whole genome shotgun (WGS) entry which is preliminary data.</text>
</comment>
<sequence length="126" mass="14492">MTEPIFRCGMEAVVELLGGKWKLLILHHLRDETLRYSELRRIIGNVSEKMLTQQLKEMTSDQLIRRIDFKTVPPHVEYELTTLGRDLSGVMKAVADWGNRNMDEIVSIRGRADCPETECFQSRAAS</sequence>
<keyword evidence="2" id="KW-0238">DNA-binding</keyword>
<dbReference type="Proteomes" id="UP000268004">
    <property type="component" value="Unassembled WGS sequence"/>
</dbReference>
<dbReference type="InterPro" id="IPR002577">
    <property type="entry name" value="HTH_HxlR"/>
</dbReference>
<gene>
    <name evidence="5" type="ORF">ALP78_02099</name>
</gene>
<accession>A0A3M4YDE4</accession>
<dbReference type="InterPro" id="IPR036390">
    <property type="entry name" value="WH_DNA-bd_sf"/>
</dbReference>
<organism evidence="5 6">
    <name type="scientific">Pseudomonas coronafaciens pv. striafaciens</name>
    <dbReference type="NCBI Taxonomy" id="235276"/>
    <lineage>
        <taxon>Bacteria</taxon>
        <taxon>Pseudomonadati</taxon>
        <taxon>Pseudomonadota</taxon>
        <taxon>Gammaproteobacteria</taxon>
        <taxon>Pseudomonadales</taxon>
        <taxon>Pseudomonadaceae</taxon>
        <taxon>Pseudomonas</taxon>
        <taxon>Pseudomonas coronafaciens</taxon>
    </lineage>
</organism>
<dbReference type="Gene3D" id="1.10.10.10">
    <property type="entry name" value="Winged helix-like DNA-binding domain superfamily/Winged helix DNA-binding domain"/>
    <property type="match status" value="1"/>
</dbReference>
<evidence type="ECO:0000256" key="1">
    <source>
        <dbReference type="ARBA" id="ARBA00023015"/>
    </source>
</evidence>
<reference evidence="5 6" key="1">
    <citation type="submission" date="2018-08" db="EMBL/GenBank/DDBJ databases">
        <title>Recombination of ecologically and evolutionarily significant loci maintains genetic cohesion in the Pseudomonas syringae species complex.</title>
        <authorList>
            <person name="Dillon M."/>
            <person name="Thakur S."/>
            <person name="Almeida R.N.D."/>
            <person name="Weir B.S."/>
            <person name="Guttman D.S."/>
        </authorList>
    </citation>
    <scope>NUCLEOTIDE SEQUENCE [LARGE SCALE GENOMIC DNA]</scope>
    <source>
        <strain evidence="5 6">ICMP 4996</strain>
    </source>
</reference>